<accession>S4PJF6</accession>
<reference evidence="2" key="2">
    <citation type="submission" date="2013-05" db="EMBL/GenBank/DDBJ databases">
        <authorList>
            <person name="Carter J.-M."/>
            <person name="Baker S.C."/>
            <person name="Pink R."/>
            <person name="Carter D.R.F."/>
            <person name="Collins A."/>
            <person name="Tomlin J."/>
            <person name="Gibbs M."/>
            <person name="Breuker C.J."/>
        </authorList>
    </citation>
    <scope>NUCLEOTIDE SEQUENCE</scope>
    <source>
        <tissue evidence="2">Ovary</tissue>
    </source>
</reference>
<name>S4PJF6_9NEOP</name>
<evidence type="ECO:0000256" key="1">
    <source>
        <dbReference type="SAM" id="MobiDB-lite"/>
    </source>
</evidence>
<organism evidence="2">
    <name type="scientific">Pararge aegeria</name>
    <name type="common">speckled wood butterfly</name>
    <dbReference type="NCBI Taxonomy" id="116150"/>
    <lineage>
        <taxon>Eukaryota</taxon>
        <taxon>Metazoa</taxon>
        <taxon>Ecdysozoa</taxon>
        <taxon>Arthropoda</taxon>
        <taxon>Hexapoda</taxon>
        <taxon>Insecta</taxon>
        <taxon>Pterygota</taxon>
        <taxon>Neoptera</taxon>
        <taxon>Endopterygota</taxon>
        <taxon>Lepidoptera</taxon>
        <taxon>Glossata</taxon>
        <taxon>Ditrysia</taxon>
        <taxon>Papilionoidea</taxon>
        <taxon>Nymphalidae</taxon>
        <taxon>Satyrinae</taxon>
        <taxon>Satyrini</taxon>
        <taxon>Parargina</taxon>
        <taxon>Pararge</taxon>
    </lineage>
</organism>
<evidence type="ECO:0000313" key="2">
    <source>
        <dbReference type="EMBL" id="JAA91099.1"/>
    </source>
</evidence>
<feature type="region of interest" description="Disordered" evidence="1">
    <location>
        <begin position="19"/>
        <end position="55"/>
    </location>
</feature>
<protein>
    <submittedName>
        <fullName evidence="2">Uncharacterized protein</fullName>
    </submittedName>
</protein>
<sequence>MDQNNTLVFTKSLRRSPGWAHCPVPSHQTRPWRRGPARRTRPRSSAPAPEQSSGPFSLLLSRFVLETPRYLFFVAFSFDLAWAAAV</sequence>
<proteinExistence type="predicted"/>
<dbReference type="AlphaFoldDB" id="S4PJF6"/>
<feature type="non-terminal residue" evidence="2">
    <location>
        <position position="86"/>
    </location>
</feature>
<dbReference type="EMBL" id="GAIX01001461">
    <property type="protein sequence ID" value="JAA91099.1"/>
    <property type="molecule type" value="Transcribed_RNA"/>
</dbReference>
<reference evidence="2" key="1">
    <citation type="journal article" date="2013" name="BMC Genomics">
        <title>Unscrambling butterfly oogenesis.</title>
        <authorList>
            <person name="Carter J.M."/>
            <person name="Baker S.C."/>
            <person name="Pink R."/>
            <person name="Carter D.R."/>
            <person name="Collins A."/>
            <person name="Tomlin J."/>
            <person name="Gibbs M."/>
            <person name="Breuker C.J."/>
        </authorList>
    </citation>
    <scope>NUCLEOTIDE SEQUENCE</scope>
    <source>
        <tissue evidence="2">Ovary</tissue>
    </source>
</reference>
<feature type="compositionally biased region" description="Basic residues" evidence="1">
    <location>
        <begin position="30"/>
        <end position="42"/>
    </location>
</feature>